<dbReference type="AlphaFoldDB" id="A0A812REV8"/>
<keyword evidence="4" id="KW-1185">Reference proteome</keyword>
<dbReference type="OrthoDB" id="448777at2759"/>
<protein>
    <recommendedName>
        <fullName evidence="2">EF-hand domain-containing protein</fullName>
    </recommendedName>
</protein>
<reference evidence="3" key="1">
    <citation type="submission" date="2021-02" db="EMBL/GenBank/DDBJ databases">
        <authorList>
            <person name="Dougan E. K."/>
            <person name="Rhodes N."/>
            <person name="Thang M."/>
            <person name="Chan C."/>
        </authorList>
    </citation>
    <scope>NUCLEOTIDE SEQUENCE</scope>
</reference>
<dbReference type="InterPro" id="IPR011992">
    <property type="entry name" value="EF-hand-dom_pair"/>
</dbReference>
<dbReference type="SUPFAM" id="SSF47473">
    <property type="entry name" value="EF-hand"/>
    <property type="match status" value="1"/>
</dbReference>
<sequence length="622" mass="67874">MSCPASVNWEFPDSDEEDGRELFSKRRFGKVRTLPNLLNSSHAEKVWTPSALESAAGALHTPDFQPRVEATPLPAASAPSLLELGRLFIRLQSQAEEVDVHFIQAATDELNDRYQVGFSPADAVRIHAMLSSHGREEITRENFMQTLRDLLSAVVGSKTHLSFRQLRVVMATAFERFDMDDDGHISVEEFACALRSFGIHPRPAETMALFRFLSPASETEALAREDLKSPTSFTERCQVALGGAQEKAAETTGLSSAAKVLGTEEPLDTDGAEILMGTVDLATTAIAAGLVLMHTHMHPHDAGHAVCWASQWLEQIRGAMDSISSSVEDVFDSGCLLPLVTSTFLGALKSLSANDLVALDENEALLYARSFHDKDCSVSTFHRLLACGGCRWGEASAGEMLASPQELRILVRGRALHTTSQEEVKPGGVLQSSFEDQVVAAEAVTFVAWDKEKLRQFIHDAQDLQVVNLVEEMIRDASADSEVRRVRTPKDAEDSHSWLSPVLAALTEHAKRKGLASWLYLLEGLHHILDRDASAWEKMDKCRSLVLDSADSCFESASAVTDLFAAASVLMGWQQSQELSPDEMLQLAPLLVLSALVACRVASSLGGEREGSGFEVHVPGQV</sequence>
<keyword evidence="1" id="KW-0106">Calcium</keyword>
<dbReference type="PROSITE" id="PS00018">
    <property type="entry name" value="EF_HAND_1"/>
    <property type="match status" value="1"/>
</dbReference>
<dbReference type="InterPro" id="IPR002048">
    <property type="entry name" value="EF_hand_dom"/>
</dbReference>
<dbReference type="PROSITE" id="PS50222">
    <property type="entry name" value="EF_HAND_2"/>
    <property type="match status" value="1"/>
</dbReference>
<dbReference type="Pfam" id="PF13405">
    <property type="entry name" value="EF-hand_6"/>
    <property type="match status" value="1"/>
</dbReference>
<proteinExistence type="predicted"/>
<evidence type="ECO:0000256" key="1">
    <source>
        <dbReference type="ARBA" id="ARBA00022837"/>
    </source>
</evidence>
<feature type="domain" description="EF-hand" evidence="2">
    <location>
        <begin position="165"/>
        <end position="200"/>
    </location>
</feature>
<comment type="caution">
    <text evidence="3">The sequence shown here is derived from an EMBL/GenBank/DDBJ whole genome shotgun (WGS) entry which is preliminary data.</text>
</comment>
<dbReference type="EMBL" id="CAJNDS010002335">
    <property type="protein sequence ID" value="CAE7438264.1"/>
    <property type="molecule type" value="Genomic_DNA"/>
</dbReference>
<evidence type="ECO:0000313" key="4">
    <source>
        <dbReference type="Proteomes" id="UP000604046"/>
    </source>
</evidence>
<dbReference type="GO" id="GO:0005509">
    <property type="term" value="F:calcium ion binding"/>
    <property type="evidence" value="ECO:0007669"/>
    <property type="project" value="InterPro"/>
</dbReference>
<dbReference type="InterPro" id="IPR018247">
    <property type="entry name" value="EF_Hand_1_Ca_BS"/>
</dbReference>
<accession>A0A812REV8</accession>
<gene>
    <name evidence="3" type="ORF">SNAT2548_LOCUS23823</name>
</gene>
<name>A0A812REV8_9DINO</name>
<organism evidence="3 4">
    <name type="scientific">Symbiodinium natans</name>
    <dbReference type="NCBI Taxonomy" id="878477"/>
    <lineage>
        <taxon>Eukaryota</taxon>
        <taxon>Sar</taxon>
        <taxon>Alveolata</taxon>
        <taxon>Dinophyceae</taxon>
        <taxon>Suessiales</taxon>
        <taxon>Symbiodiniaceae</taxon>
        <taxon>Symbiodinium</taxon>
    </lineage>
</organism>
<evidence type="ECO:0000259" key="2">
    <source>
        <dbReference type="PROSITE" id="PS50222"/>
    </source>
</evidence>
<dbReference type="Proteomes" id="UP000604046">
    <property type="component" value="Unassembled WGS sequence"/>
</dbReference>
<dbReference type="Gene3D" id="1.10.238.10">
    <property type="entry name" value="EF-hand"/>
    <property type="match status" value="1"/>
</dbReference>
<evidence type="ECO:0000313" key="3">
    <source>
        <dbReference type="EMBL" id="CAE7438264.1"/>
    </source>
</evidence>